<dbReference type="RefSeq" id="WP_318350181.1">
    <property type="nucleotide sequence ID" value="NZ_AP018694.1"/>
</dbReference>
<accession>A0A5K7S6K4</accession>
<dbReference type="InterPro" id="IPR024079">
    <property type="entry name" value="MetalloPept_cat_dom_sf"/>
</dbReference>
<dbReference type="SUPFAM" id="SSF55486">
    <property type="entry name" value="Metalloproteases ('zincins'), catalytic domain"/>
    <property type="match status" value="1"/>
</dbReference>
<dbReference type="Proteomes" id="UP001193389">
    <property type="component" value="Chromosome"/>
</dbReference>
<dbReference type="Gene3D" id="3.40.390.10">
    <property type="entry name" value="Collagenase (Catalytic Domain)"/>
    <property type="match status" value="1"/>
</dbReference>
<name>A0A5K7S6K4_9BACT</name>
<keyword evidence="1" id="KW-0732">Signal</keyword>
<protein>
    <submittedName>
        <fullName evidence="2">Alpha-glucosidase</fullName>
    </submittedName>
</protein>
<proteinExistence type="predicted"/>
<dbReference type="EMBL" id="AP018694">
    <property type="protein sequence ID" value="BBE17162.1"/>
    <property type="molecule type" value="Genomic_DNA"/>
</dbReference>
<feature type="chain" id="PRO_5024310508" evidence="1">
    <location>
        <begin position="19"/>
        <end position="275"/>
    </location>
</feature>
<dbReference type="AlphaFoldDB" id="A0A5K7S6K4"/>
<dbReference type="GO" id="GO:0008237">
    <property type="term" value="F:metallopeptidase activity"/>
    <property type="evidence" value="ECO:0007669"/>
    <property type="project" value="InterPro"/>
</dbReference>
<reference evidence="2" key="1">
    <citation type="journal article" date="2020" name="Int. J. Syst. Evol. Microbiol.">
        <title>Aquipluma nitroreducens gen. nov. sp. nov., a novel facultatively anaerobic bacterium isolated from a freshwater lake.</title>
        <authorList>
            <person name="Watanabe M."/>
            <person name="Kojima H."/>
            <person name="Fukui M."/>
        </authorList>
    </citation>
    <scope>NUCLEOTIDE SEQUENCE</scope>
    <source>
        <strain evidence="2">MeG22</strain>
    </source>
</reference>
<gene>
    <name evidence="2" type="ORF">AQPE_1311</name>
</gene>
<organism evidence="2 3">
    <name type="scientific">Aquipluma nitroreducens</name>
    <dbReference type="NCBI Taxonomy" id="2010828"/>
    <lineage>
        <taxon>Bacteria</taxon>
        <taxon>Pseudomonadati</taxon>
        <taxon>Bacteroidota</taxon>
        <taxon>Bacteroidia</taxon>
        <taxon>Marinilabiliales</taxon>
        <taxon>Prolixibacteraceae</taxon>
        <taxon>Aquipluma</taxon>
    </lineage>
</organism>
<sequence length="275" mass="31255">MKKLLAFATIALMVLVMAVPSTQAQKSLVEKPPVITRVPESMHLDKFYKKYMDANGIAITASWRVPDTAMVQAWRILKFMTGDLPKPVLDAMVKKHTRVSVMARYEGTTDIPEHAHLAADTTLNWDLRARGLGGDLDLPLTSCAEENLLAYQIDKYHAEDILIHEFAHSIHLIGIVQVDTTFNSKLDKLLKQAVAKGKYANTYAKTDIAEYFAEGVQDWFNVNAEAPKPDGKHNQLNTREELKKYDLDLYELLSHYFSEFKESPSKHKYVNLYKI</sequence>
<feature type="signal peptide" evidence="1">
    <location>
        <begin position="1"/>
        <end position="18"/>
    </location>
</feature>
<evidence type="ECO:0000313" key="2">
    <source>
        <dbReference type="EMBL" id="BBE17162.1"/>
    </source>
</evidence>
<evidence type="ECO:0000256" key="1">
    <source>
        <dbReference type="SAM" id="SignalP"/>
    </source>
</evidence>
<dbReference type="KEGG" id="anf:AQPE_1311"/>
<keyword evidence="3" id="KW-1185">Reference proteome</keyword>
<evidence type="ECO:0000313" key="3">
    <source>
        <dbReference type="Proteomes" id="UP001193389"/>
    </source>
</evidence>